<evidence type="ECO:0000313" key="3">
    <source>
        <dbReference type="Proteomes" id="UP000198757"/>
    </source>
</evidence>
<sequence length="199" mass="22148">MPAKIEAMANDSTERSKNGCELCKSTTGIRAYEVAPKAQNSADQTIFICSKCEAQIEKREELDAAHWQCLSESMWSEVPAVQVTAWRMLNRLRNESWAADNLDMLYLDDETLAWAKATGDHEDDGTVDLHKDSNGNILQNGDTVVLTKSLDVKGSTLNAKMGTVVKNIRLVENNTEQIEGRIEGQTIVILTKYLRKQGS</sequence>
<evidence type="ECO:0000259" key="1">
    <source>
        <dbReference type="SMART" id="SM00782"/>
    </source>
</evidence>
<evidence type="ECO:0000313" key="2">
    <source>
        <dbReference type="EMBL" id="SDE22444.1"/>
    </source>
</evidence>
<gene>
    <name evidence="2" type="ORF">SAMN04487894_12733</name>
</gene>
<protein>
    <submittedName>
        <fullName evidence="2">Phosphonoacetate hydrolase</fullName>
    </submittedName>
</protein>
<dbReference type="EMBL" id="FMZO01000027">
    <property type="protein sequence ID" value="SDE22444.1"/>
    <property type="molecule type" value="Genomic_DNA"/>
</dbReference>
<dbReference type="InterPro" id="IPR013991">
    <property type="entry name" value="PhnaA_N_proteobac"/>
</dbReference>
<keyword evidence="2" id="KW-0378">Hydrolase</keyword>
<feature type="domain" description="PhnA protein N-terminal proteobacterial" evidence="1">
    <location>
        <begin position="14"/>
        <end position="57"/>
    </location>
</feature>
<dbReference type="PANTHER" id="PTHR30305">
    <property type="entry name" value="PROTEIN YJDM-RELATED"/>
    <property type="match status" value="1"/>
</dbReference>
<dbReference type="Proteomes" id="UP000198757">
    <property type="component" value="Unassembled WGS sequence"/>
</dbReference>
<accession>A0A1G7B5Q0</accession>
<dbReference type="Pfam" id="PF03831">
    <property type="entry name" value="YjdM"/>
    <property type="match status" value="1"/>
</dbReference>
<keyword evidence="3" id="KW-1185">Reference proteome</keyword>
<dbReference type="Gene3D" id="2.30.30.40">
    <property type="entry name" value="SH3 Domains"/>
    <property type="match status" value="1"/>
</dbReference>
<name>A0A1G7B5Q0_NIADE</name>
<dbReference type="SUPFAM" id="SSF82057">
    <property type="entry name" value="Prokaryotic SH3-related domain"/>
    <property type="match status" value="1"/>
</dbReference>
<organism evidence="2 3">
    <name type="scientific">Niabella drilacis (strain DSM 25811 / CCM 8410 / CCUG 62505 / LMG 26954 / E90)</name>
    <dbReference type="NCBI Taxonomy" id="1285928"/>
    <lineage>
        <taxon>Bacteria</taxon>
        <taxon>Pseudomonadati</taxon>
        <taxon>Bacteroidota</taxon>
        <taxon>Chitinophagia</taxon>
        <taxon>Chitinophagales</taxon>
        <taxon>Chitinophagaceae</taxon>
        <taxon>Niabella</taxon>
    </lineage>
</organism>
<dbReference type="AlphaFoldDB" id="A0A1G7B5Q0"/>
<dbReference type="GO" id="GO:0016787">
    <property type="term" value="F:hydrolase activity"/>
    <property type="evidence" value="ECO:0007669"/>
    <property type="project" value="UniProtKB-KW"/>
</dbReference>
<dbReference type="STRING" id="1285928.SAMN04487894_12733"/>
<dbReference type="InterPro" id="IPR013988">
    <property type="entry name" value="YjdM_C"/>
</dbReference>
<dbReference type="SMART" id="SM00782">
    <property type="entry name" value="PhnA_Zn_Ribbon"/>
    <property type="match status" value="1"/>
</dbReference>
<dbReference type="PANTHER" id="PTHR30305:SF3">
    <property type="entry name" value="PROTEIN YJDM"/>
    <property type="match status" value="1"/>
</dbReference>
<reference evidence="3" key="1">
    <citation type="submission" date="2016-10" db="EMBL/GenBank/DDBJ databases">
        <authorList>
            <person name="Varghese N."/>
            <person name="Submissions S."/>
        </authorList>
    </citation>
    <scope>NUCLEOTIDE SEQUENCE [LARGE SCALE GENOMIC DNA]</scope>
    <source>
        <strain evidence="3">DSM 25811 / CCM 8410 / LMG 26954 / E90</strain>
    </source>
</reference>
<proteinExistence type="predicted"/>